<dbReference type="SUPFAM" id="SSF48371">
    <property type="entry name" value="ARM repeat"/>
    <property type="match status" value="1"/>
</dbReference>
<dbReference type="FunFam" id="1.25.40.180:FF:000006">
    <property type="entry name" value="Basic leucine zipper and W2 domain-containing protein 1"/>
    <property type="match status" value="1"/>
</dbReference>
<gene>
    <name evidence="9" type="primary">BZW1</name>
    <name evidence="9" type="synonym">LOC109890665</name>
</gene>
<organism evidence="9 10">
    <name type="scientific">Oncorhynchus kisutch</name>
    <name type="common">Coho salmon</name>
    <name type="synonym">Salmo kisutch</name>
    <dbReference type="NCBI Taxonomy" id="8019"/>
    <lineage>
        <taxon>Eukaryota</taxon>
        <taxon>Metazoa</taxon>
        <taxon>Chordata</taxon>
        <taxon>Craniata</taxon>
        <taxon>Vertebrata</taxon>
        <taxon>Euteleostomi</taxon>
        <taxon>Actinopterygii</taxon>
        <taxon>Neopterygii</taxon>
        <taxon>Teleostei</taxon>
        <taxon>Protacanthopterygii</taxon>
        <taxon>Salmoniformes</taxon>
        <taxon>Salmonidae</taxon>
        <taxon>Salmoninae</taxon>
        <taxon>Oncorhynchus</taxon>
    </lineage>
</organism>
<dbReference type="GO" id="GO:0005737">
    <property type="term" value="C:cytoplasm"/>
    <property type="evidence" value="ECO:0007669"/>
    <property type="project" value="TreeGrafter"/>
</dbReference>
<dbReference type="Ensembl" id="ENSOKIT00005028128.1">
    <property type="protein sequence ID" value="ENSOKIP00005026586.1"/>
    <property type="gene ID" value="ENSOKIG00005011297.1"/>
</dbReference>
<protein>
    <submittedName>
        <fullName evidence="9">Basic leucine zipper and W2 domains 1a</fullName>
    </submittedName>
</protein>
<keyword evidence="10" id="KW-1185">Reference proteome</keyword>
<evidence type="ECO:0000313" key="10">
    <source>
        <dbReference type="Proteomes" id="UP000694557"/>
    </source>
</evidence>
<dbReference type="PROSITE" id="PS51363">
    <property type="entry name" value="W2"/>
    <property type="match status" value="1"/>
</dbReference>
<feature type="region of interest" description="Disordered" evidence="7">
    <location>
        <begin position="1"/>
        <end position="28"/>
    </location>
</feature>
<dbReference type="InterPro" id="IPR057397">
    <property type="entry name" value="HEAT_5MP1_2"/>
</dbReference>
<evidence type="ECO:0000313" key="9">
    <source>
        <dbReference type="Ensembl" id="ENSOKIP00005026586.1"/>
    </source>
</evidence>
<evidence type="ECO:0000256" key="1">
    <source>
        <dbReference type="ARBA" id="ARBA00008151"/>
    </source>
</evidence>
<accession>A0A8C7FDQ1</accession>
<dbReference type="CDD" id="cd11560">
    <property type="entry name" value="W2_eIF5C_like"/>
    <property type="match status" value="1"/>
</dbReference>
<dbReference type="PANTHER" id="PTHR14208">
    <property type="entry name" value="BASIC LEUCINE ZIPPER AND W2 DOMAIN-CONTAINING PROTEIN"/>
    <property type="match status" value="1"/>
</dbReference>
<dbReference type="InterPro" id="IPR043510">
    <property type="entry name" value="W2_5MP1/2"/>
</dbReference>
<dbReference type="GeneTree" id="ENSGT00390000012561"/>
<dbReference type="Proteomes" id="UP000694557">
    <property type="component" value="Unassembled WGS sequence"/>
</dbReference>
<keyword evidence="3" id="KW-0805">Transcription regulation</keyword>
<dbReference type="Gene3D" id="1.25.40.180">
    <property type="match status" value="1"/>
</dbReference>
<reference evidence="9" key="2">
    <citation type="submission" date="2025-09" db="UniProtKB">
        <authorList>
            <consortium name="Ensembl"/>
        </authorList>
    </citation>
    <scope>IDENTIFICATION</scope>
</reference>
<feature type="coiled-coil region" evidence="6">
    <location>
        <begin position="247"/>
        <end position="274"/>
    </location>
</feature>
<evidence type="ECO:0000256" key="4">
    <source>
        <dbReference type="ARBA" id="ARBA00023159"/>
    </source>
</evidence>
<dbReference type="InterPro" id="IPR051245">
    <property type="entry name" value="eIF5-mimic_regulator"/>
</dbReference>
<evidence type="ECO:0000256" key="6">
    <source>
        <dbReference type="SAM" id="Coils"/>
    </source>
</evidence>
<dbReference type="GO" id="GO:0016020">
    <property type="term" value="C:membrane"/>
    <property type="evidence" value="ECO:0007669"/>
    <property type="project" value="TreeGrafter"/>
</dbReference>
<name>A0A8C7FDQ1_ONCKI</name>
<keyword evidence="2" id="KW-0810">Translation regulation</keyword>
<dbReference type="AlphaFoldDB" id="A0A8C7FDQ1"/>
<dbReference type="InterPro" id="IPR016024">
    <property type="entry name" value="ARM-type_fold"/>
</dbReference>
<feature type="compositionally biased region" description="Polar residues" evidence="7">
    <location>
        <begin position="1"/>
        <end position="15"/>
    </location>
</feature>
<reference evidence="9" key="1">
    <citation type="submission" date="2025-08" db="UniProtKB">
        <authorList>
            <consortium name="Ensembl"/>
        </authorList>
    </citation>
    <scope>IDENTIFICATION</scope>
</reference>
<dbReference type="Pfam" id="PF02020">
    <property type="entry name" value="W2"/>
    <property type="match status" value="1"/>
</dbReference>
<evidence type="ECO:0000256" key="2">
    <source>
        <dbReference type="ARBA" id="ARBA00022845"/>
    </source>
</evidence>
<dbReference type="InterPro" id="IPR003307">
    <property type="entry name" value="W2_domain"/>
</dbReference>
<evidence type="ECO:0000256" key="5">
    <source>
        <dbReference type="ARBA" id="ARBA00023163"/>
    </source>
</evidence>
<sequence length="429" mass="49382">MNNQKQQKPTLTGQRFKTRKRDEKERFDPTQFQESIVQGLNQTGSDLEAVAKFLDASGAKLDYRRYAETLFDILVAGGMLAPGGSISDDLTRTEFCLFTAQEDLETMQAYAQVFNKLIRRYKYLEKGFEEEIKKLLLFLKGFTESERNKLAMLTGILLANGNISAAVIGSLFNENVVKEGVSAAFAVNLFKSWIYERDINAVAVALRKVSMDNRLMELFPANKRSCEHFSKYFTDAGLKELSDFARNQEAIGSRKELQKELQEMMARGDNFKDIIAYVREEMKKTSISEQLMIGIVWSSVMSCVEWNKKEELVCEQSIKHLKQYSPLLKAFTSQGASEIILLVKIQEYCYDNIHFMKAFQKIVVLLYKADVLSEEAILKWYTEAHVAKGKSVFLEQMKKFVEWLKHAEEGKNIFFKHVFIVNSHVFEKH</sequence>
<proteinExistence type="inferred from homology"/>
<dbReference type="GO" id="GO:0006446">
    <property type="term" value="P:regulation of translational initiation"/>
    <property type="evidence" value="ECO:0007669"/>
    <property type="project" value="UniProtKB-ARBA"/>
</dbReference>
<dbReference type="Pfam" id="PF25504">
    <property type="entry name" value="HEAT_5MP1_2"/>
    <property type="match status" value="1"/>
</dbReference>
<dbReference type="PANTHER" id="PTHR14208:SF0">
    <property type="entry name" value="EIF5-MIMIC PROTEIN 2"/>
    <property type="match status" value="1"/>
</dbReference>
<evidence type="ECO:0000256" key="7">
    <source>
        <dbReference type="SAM" id="MobiDB-lite"/>
    </source>
</evidence>
<dbReference type="SMART" id="SM00515">
    <property type="entry name" value="eIF5C"/>
    <property type="match status" value="1"/>
</dbReference>
<evidence type="ECO:0000256" key="3">
    <source>
        <dbReference type="ARBA" id="ARBA00023015"/>
    </source>
</evidence>
<keyword evidence="4" id="KW-0010">Activator</keyword>
<keyword evidence="5" id="KW-0804">Transcription</keyword>
<comment type="similarity">
    <text evidence="1">Belongs to the BZW family.</text>
</comment>
<evidence type="ECO:0000259" key="8">
    <source>
        <dbReference type="PROSITE" id="PS51363"/>
    </source>
</evidence>
<keyword evidence="6" id="KW-0175">Coiled coil</keyword>
<feature type="domain" description="W2" evidence="8">
    <location>
        <begin position="247"/>
        <end position="414"/>
    </location>
</feature>